<evidence type="ECO:0000313" key="3">
    <source>
        <dbReference type="EMBL" id="AYE36055.1"/>
    </source>
</evidence>
<dbReference type="InterPro" id="IPR036737">
    <property type="entry name" value="OmpA-like_sf"/>
</dbReference>
<proteinExistence type="predicted"/>
<dbReference type="KEGG" id="btur:DB313_00835"/>
<accession>A0A386PLM7</accession>
<dbReference type="InterPro" id="IPR006665">
    <property type="entry name" value="OmpA-like"/>
</dbReference>
<dbReference type="SUPFAM" id="SSF103088">
    <property type="entry name" value="OmpA-like"/>
    <property type="match status" value="1"/>
</dbReference>
<dbReference type="Gene3D" id="3.30.1330.60">
    <property type="entry name" value="OmpA-like domain"/>
    <property type="match status" value="1"/>
</dbReference>
<dbReference type="PROSITE" id="PS51123">
    <property type="entry name" value="OMPA_2"/>
    <property type="match status" value="1"/>
</dbReference>
<feature type="domain" description="OmpA-like" evidence="2">
    <location>
        <begin position="269"/>
        <end position="385"/>
    </location>
</feature>
<keyword evidence="4" id="KW-1185">Reference proteome</keyword>
<evidence type="ECO:0000256" key="1">
    <source>
        <dbReference type="PROSITE-ProRule" id="PRU00473"/>
    </source>
</evidence>
<reference evidence="3 4" key="1">
    <citation type="journal article" date="2018" name="Infect. Genet. Evol.">
        <title>Genome-wide analysis of Borrelia turcica and 'Candidatus Borrelia tachyglossi' shows relapsing fever-like genomes with unique genomic links to Lyme disease Borrelia.</title>
        <authorList>
            <person name="Gofton A.W."/>
            <person name="Margos G."/>
            <person name="Fingerle V."/>
            <person name="Hepner S."/>
            <person name="Loh S.M."/>
            <person name="Ryan U."/>
            <person name="Irwin P."/>
            <person name="Oskam C.L."/>
        </authorList>
    </citation>
    <scope>NUCLEOTIDE SEQUENCE [LARGE SCALE GENOMIC DNA]</scope>
    <source>
        <strain evidence="3 4">IST7</strain>
    </source>
</reference>
<evidence type="ECO:0000259" key="2">
    <source>
        <dbReference type="PROSITE" id="PS51123"/>
    </source>
</evidence>
<dbReference type="PANTHER" id="PTHR30329">
    <property type="entry name" value="STATOR ELEMENT OF FLAGELLAR MOTOR COMPLEX"/>
    <property type="match status" value="1"/>
</dbReference>
<dbReference type="OrthoDB" id="9805566at2"/>
<evidence type="ECO:0000313" key="4">
    <source>
        <dbReference type="Proteomes" id="UP000275571"/>
    </source>
</evidence>
<dbReference type="CDD" id="cd07185">
    <property type="entry name" value="OmpA_C-like"/>
    <property type="match status" value="1"/>
</dbReference>
<dbReference type="AlphaFoldDB" id="A0A386PLM7"/>
<gene>
    <name evidence="3" type="ORF">DB313_00835</name>
</gene>
<dbReference type="Pfam" id="PF00691">
    <property type="entry name" value="OmpA"/>
    <property type="match status" value="1"/>
</dbReference>
<organism evidence="3 4">
    <name type="scientific">Borrelia turcica IST7</name>
    <dbReference type="NCBI Taxonomy" id="1104446"/>
    <lineage>
        <taxon>Bacteria</taxon>
        <taxon>Pseudomonadati</taxon>
        <taxon>Spirochaetota</taxon>
        <taxon>Spirochaetia</taxon>
        <taxon>Spirochaetales</taxon>
        <taxon>Borreliaceae</taxon>
        <taxon>Borrelia</taxon>
    </lineage>
</organism>
<keyword evidence="1" id="KW-0472">Membrane</keyword>
<dbReference type="InterPro" id="IPR050330">
    <property type="entry name" value="Bact_OuterMem_StrucFunc"/>
</dbReference>
<name>A0A386PLM7_9SPIR</name>
<dbReference type="GO" id="GO:0016020">
    <property type="term" value="C:membrane"/>
    <property type="evidence" value="ECO:0007669"/>
    <property type="project" value="UniProtKB-UniRule"/>
</dbReference>
<protein>
    <recommendedName>
        <fullName evidence="2">OmpA-like domain-containing protein</fullName>
    </recommendedName>
</protein>
<dbReference type="PANTHER" id="PTHR30329:SF21">
    <property type="entry name" value="LIPOPROTEIN YIAD-RELATED"/>
    <property type="match status" value="1"/>
</dbReference>
<sequence length="385" mass="45096">MNFKIIILLLLLTHLSFAFETLEFKYAKGTKFRIETTDNQEIYLNGTLNAKTKTNIQVSSEVKDVKDNFADIKSYFRVLKRDDERDVFLLKEEFEGNFSINKQGEYKINNNQKRPSVRGIPRFPKTSLRINESWTYPAEEYIQASTISNEIKDFIVKFNVNYVYKGKEKIKGKDYDIIHSNYESRYNVKNIAFSQKVNQIIYFDSIAGNTYKYNDTYVFEMKNDKNNIKMIGNSSGETISIELQNDNLIENEVKEYIKDKQIDSIDINKNEKGINLSLDIEFHPDSFQVMKKEYKKLNHIAKLLEKFKDNNILIEGHTAKFGTEQEMQELSEKRAHSIGNYLLKMKVKNKNQIFFKGWGAKKPKYESSSPLASKNRRVEITILNN</sequence>
<dbReference type="RefSeq" id="WP_120103975.1">
    <property type="nucleotide sequence ID" value="NZ_CP028884.1"/>
</dbReference>
<dbReference type="Proteomes" id="UP000275571">
    <property type="component" value="Chromosome"/>
</dbReference>
<dbReference type="EMBL" id="CP028884">
    <property type="protein sequence ID" value="AYE36055.1"/>
    <property type="molecule type" value="Genomic_DNA"/>
</dbReference>